<feature type="region of interest" description="Disordered" evidence="3">
    <location>
        <begin position="1094"/>
        <end position="1122"/>
    </location>
</feature>
<feature type="compositionally biased region" description="Polar residues" evidence="3">
    <location>
        <begin position="1099"/>
        <end position="1108"/>
    </location>
</feature>
<feature type="compositionally biased region" description="Acidic residues" evidence="3">
    <location>
        <begin position="1190"/>
        <end position="1205"/>
    </location>
</feature>
<dbReference type="GeneID" id="68108153"/>
<comment type="caution">
    <text evidence="5">The sequence shown here is derived from an EMBL/GenBank/DDBJ whole genome shotgun (WGS) entry which is preliminary data.</text>
</comment>
<keyword evidence="2" id="KW-0597">Phosphoprotein</keyword>
<evidence type="ECO:0000313" key="5">
    <source>
        <dbReference type="EMBL" id="KAF0979782.1"/>
    </source>
</evidence>
<reference evidence="5 6" key="1">
    <citation type="journal article" date="2019" name="Sci. Rep.">
        <title>Nanopore sequencing improves the draft genome of the human pathogenic amoeba Naegleria fowleri.</title>
        <authorList>
            <person name="Liechti N."/>
            <person name="Schurch N."/>
            <person name="Bruggmann R."/>
            <person name="Wittwer M."/>
        </authorList>
    </citation>
    <scope>NUCLEOTIDE SEQUENCE [LARGE SCALE GENOMIC DNA]</scope>
    <source>
        <strain evidence="5 6">ATCC 30894</strain>
    </source>
</reference>
<feature type="compositionally biased region" description="Low complexity" evidence="3">
    <location>
        <begin position="1"/>
        <end position="15"/>
    </location>
</feature>
<dbReference type="FunFam" id="3.40.50.11210:FF:000001">
    <property type="entry name" value="Ral GTPase-activating protein subunit alpha-1 isoform 1"/>
    <property type="match status" value="1"/>
</dbReference>
<feature type="region of interest" description="Disordered" evidence="3">
    <location>
        <begin position="1172"/>
        <end position="1231"/>
    </location>
</feature>
<dbReference type="OrthoDB" id="19311at2759"/>
<dbReference type="InterPro" id="IPR027107">
    <property type="entry name" value="Tuberin/Ral-act_asu"/>
</dbReference>
<accession>A0A6A5BYV0</accession>
<sequence length="1731" mass="198231">MSSFLSRLGSSGSLGPKDEKKILDENEQPLKRYKCLASFNKDGNEAELRTFYQKNYSIVYNIFLDALNNMNSEAKKKAKTIPTSDVLGLTDILLNLFLHSSNIIQKKWQQRSIIHTLELLLDEQNAFQIRMKGFELIVRFVDIMQENVDNQVLDMIMNTVKFKLLAEDVRDVKLPSFTQRTLNQDEKLAVAPSTGDLTVEENYQLFQFFFTFIKESDHFDFWWKFFKSRLAPIFYPNECKSLDLLNKMDDMGFTEKAPTRLHLLILNVILSALESPKNSVILYQSDKDIYLLLMIFRQSFLLPPQHFEELAKMMKTYRSWICRDYFLYNWPEIMERNRNLYFRIFIDNLSQVFFMKGEEQYMDLHINMCYETLEMFMFFTQISDKVDFETWSDLLSAHRRICNAIVERKNKSSESSYDATFFEILEKTCFRNLFIIWIKSHPSDQYPKLWEEFYELMQTHANLASPFSLWRGTVLNLARIICETVFEMPTERMRLGFIEYVTDMYTVTIAKKKPKLEKKVHVFQGMDTYMSKNLPIETVLHLFHKFLNMFGNENSQLASGALHSKKMAVLKEVLDLFLDIEITEVKAVRGATNQSPFLHSPEGNKLFAILLEWIVEACDRTEDQFEPGRVIAYTMMCQILTTQFSQPLEKKYLANCYRSLFKGLVPEYGASDRTIEAIIKHGWSLFCMGHMGVNILLPYFVQACHKVLKESSATIGPETKELRIASVQGLTSVIPICYFYGDRHLPHVETILKMKQTNVAEHVSAEAVNTFSKLRAKICQTLLGCATDDRFVEVQIKCIWGLYSIIHHELQIEGTTGRSSSIKFIVEMFIKFFVDKNADVACAAHDAVVTLAHLGLFTRLGIPTIRTFLLTICTALSSQLKDSDAALAQWPIFKHLFYSIVEILQYIPMKVLESKEIASMLFSAINRGLSVVSLSVLLTPQKDTSTEASTEEGGDKAAKMYSFESYTLSREESALEIATAAESLLCYALNVYSQFPSPIGAARMSTEVSEFDVLQEENGLYVTSPKVHHFVFNNYTLLTIMENPNKTESCIVILRDMTGKYCWEFKQVYSTETSTFKKKSNFTITEELDELLDDESKSNSKNAPTQSSKHTDSPGSPEEERSSIYVSSIVNRSGADEELFDADDARGEPFVRQDMGTIDISAEIGGLGIDSEYETPADLSVPVTSQQESKEDEEEEKENNDDDESSQSKVEEPESKEGQNEEGAEELDYPHYDIEIDTDKTDMLEVLQHYVAQVFPECAEYAKPTITTLDDLHLVTEDVEKLASSYHKGISVLSSQVPKQGFTPSHAPKKPDYENDNVSKAVYKAFRSLLNNLGFLSSTSRASFSLINANGRFYRSLKQLDKLTERETIKVGLLYVANQQESQKDILKNDEQSGSKIYKEFVQSLGWDVDLRTHGGFMGGLDENLTTGTTAPYYSNATTEVVFHDVTRMPTKVNDSQQIQKKRHVGNDFVHIVWSEHDRDYKPWTITSQFNFVHICIYPYQRHKETFLFRVRIFSKPEVPLFGPLLDGMIVDKKNLGPLVRMTAINANKAVRYKQKQYKKPFPTRRNHINEIIQRHKAQSTSNIDFIKTFFLDQDYVNVEFNPKKPLAPLPVSTSPTTSDVVTSTHGGATNEQVKMRPTRTSVKKDQPPQGTPNKQESTNTTTTATSMTTATATSTPQQHEVIEETVEVIEGEEDVEYVEEVVYVDEFGRPVEIGDGEDVEYVEVEEEEYQ</sequence>
<feature type="compositionally biased region" description="Low complexity" evidence="3">
    <location>
        <begin position="1658"/>
        <end position="1676"/>
    </location>
</feature>
<feature type="domain" description="Rap-GAP" evidence="4">
    <location>
        <begin position="1357"/>
        <end position="1572"/>
    </location>
</feature>
<dbReference type="EMBL" id="VFQX01000022">
    <property type="protein sequence ID" value="KAF0979782.1"/>
    <property type="molecule type" value="Genomic_DNA"/>
</dbReference>
<dbReference type="VEuPathDB" id="AmoebaDB:NfTy_050560"/>
<feature type="region of interest" description="Disordered" evidence="3">
    <location>
        <begin position="1605"/>
        <end position="1679"/>
    </location>
</feature>
<dbReference type="PROSITE" id="PS50085">
    <property type="entry name" value="RAPGAP"/>
    <property type="match status" value="1"/>
</dbReference>
<dbReference type="InterPro" id="IPR035974">
    <property type="entry name" value="Rap/Ran-GAP_sf"/>
</dbReference>
<dbReference type="VEuPathDB" id="AmoebaDB:FDP41_000935"/>
<feature type="region of interest" description="Disordered" evidence="3">
    <location>
        <begin position="1"/>
        <end position="21"/>
    </location>
</feature>
<dbReference type="Proteomes" id="UP000444721">
    <property type="component" value="Unassembled WGS sequence"/>
</dbReference>
<evidence type="ECO:0000256" key="2">
    <source>
        <dbReference type="ARBA" id="ARBA00022553"/>
    </source>
</evidence>
<protein>
    <recommendedName>
        <fullName evidence="4">Rap-GAP domain-containing protein</fullName>
    </recommendedName>
</protein>
<dbReference type="Pfam" id="PF20412">
    <property type="entry name" value="RALGAPB_N"/>
    <property type="match status" value="1"/>
</dbReference>
<dbReference type="GO" id="GO:0051056">
    <property type="term" value="P:regulation of small GTPase mediated signal transduction"/>
    <property type="evidence" value="ECO:0007669"/>
    <property type="project" value="InterPro"/>
</dbReference>
<dbReference type="GO" id="GO:0005634">
    <property type="term" value="C:nucleus"/>
    <property type="evidence" value="ECO:0007669"/>
    <property type="project" value="InterPro"/>
</dbReference>
<dbReference type="Pfam" id="PF02145">
    <property type="entry name" value="Rap_GAP"/>
    <property type="match status" value="1"/>
</dbReference>
<feature type="compositionally biased region" description="Basic and acidic residues" evidence="3">
    <location>
        <begin position="1209"/>
        <end position="1219"/>
    </location>
</feature>
<dbReference type="PANTHER" id="PTHR10063">
    <property type="entry name" value="TUBERIN"/>
    <property type="match status" value="1"/>
</dbReference>
<keyword evidence="1" id="KW-0343">GTPase activation</keyword>
<dbReference type="SUPFAM" id="SSF48371">
    <property type="entry name" value="ARM repeat"/>
    <property type="match status" value="1"/>
</dbReference>
<dbReference type="InterPro" id="IPR000331">
    <property type="entry name" value="Rap/Ran_GAP_dom"/>
</dbReference>
<dbReference type="GO" id="GO:0005096">
    <property type="term" value="F:GTPase activator activity"/>
    <property type="evidence" value="ECO:0007669"/>
    <property type="project" value="UniProtKB-KW"/>
</dbReference>
<dbReference type="PANTHER" id="PTHR10063:SF11">
    <property type="entry name" value="RHO GTPASE-ACTIVATING PROTEIN CG5521-RELATED"/>
    <property type="match status" value="1"/>
</dbReference>
<dbReference type="OMA" id="RHHPQYP"/>
<dbReference type="VEuPathDB" id="AmoebaDB:NF0109190"/>
<dbReference type="InterPro" id="IPR046859">
    <property type="entry name" value="RGPA/RALGAPB_N"/>
</dbReference>
<evidence type="ECO:0000256" key="3">
    <source>
        <dbReference type="SAM" id="MobiDB-lite"/>
    </source>
</evidence>
<dbReference type="SUPFAM" id="SSF111347">
    <property type="entry name" value="Rap/Ran-GAP"/>
    <property type="match status" value="1"/>
</dbReference>
<organism evidence="5 6">
    <name type="scientific">Naegleria fowleri</name>
    <name type="common">Brain eating amoeba</name>
    <dbReference type="NCBI Taxonomy" id="5763"/>
    <lineage>
        <taxon>Eukaryota</taxon>
        <taxon>Discoba</taxon>
        <taxon>Heterolobosea</taxon>
        <taxon>Tetramitia</taxon>
        <taxon>Eutetramitia</taxon>
        <taxon>Vahlkampfiidae</taxon>
        <taxon>Naegleria</taxon>
    </lineage>
</organism>
<evidence type="ECO:0000313" key="6">
    <source>
        <dbReference type="Proteomes" id="UP000444721"/>
    </source>
</evidence>
<dbReference type="Gene3D" id="3.40.50.11210">
    <property type="entry name" value="Rap/Ran-GAP"/>
    <property type="match status" value="1"/>
</dbReference>
<feature type="compositionally biased region" description="Low complexity" evidence="3">
    <location>
        <begin position="1610"/>
        <end position="1625"/>
    </location>
</feature>
<dbReference type="GO" id="GO:0005737">
    <property type="term" value="C:cytoplasm"/>
    <property type="evidence" value="ECO:0007669"/>
    <property type="project" value="TreeGrafter"/>
</dbReference>
<evidence type="ECO:0000256" key="1">
    <source>
        <dbReference type="ARBA" id="ARBA00022468"/>
    </source>
</evidence>
<evidence type="ECO:0000259" key="4">
    <source>
        <dbReference type="PROSITE" id="PS50085"/>
    </source>
</evidence>
<gene>
    <name evidence="5" type="ORF">FDP41_000935</name>
</gene>
<name>A0A6A5BYV0_NAEFO</name>
<keyword evidence="6" id="KW-1185">Reference proteome</keyword>
<dbReference type="InterPro" id="IPR016024">
    <property type="entry name" value="ARM-type_fold"/>
</dbReference>
<dbReference type="RefSeq" id="XP_044564495.1">
    <property type="nucleotide sequence ID" value="XM_044713298.1"/>
</dbReference>
<proteinExistence type="predicted"/>